<organism evidence="1 2">
    <name type="scientific">Capnocytophaga granulosa</name>
    <dbReference type="NCBI Taxonomy" id="45242"/>
    <lineage>
        <taxon>Bacteria</taxon>
        <taxon>Pseudomonadati</taxon>
        <taxon>Bacteroidota</taxon>
        <taxon>Flavobacteriia</taxon>
        <taxon>Flavobacteriales</taxon>
        <taxon>Flavobacteriaceae</taxon>
        <taxon>Capnocytophaga</taxon>
    </lineage>
</organism>
<dbReference type="Pfam" id="PF18762">
    <property type="entry name" value="Kinase-PolyVal"/>
    <property type="match status" value="1"/>
</dbReference>
<dbReference type="RefSeq" id="WP_016420603.1">
    <property type="nucleotide sequence ID" value="NZ_FNND01000003.1"/>
</dbReference>
<dbReference type="Proteomes" id="UP000182771">
    <property type="component" value="Unassembled WGS sequence"/>
</dbReference>
<evidence type="ECO:0000313" key="2">
    <source>
        <dbReference type="Proteomes" id="UP000182771"/>
    </source>
</evidence>
<protein>
    <submittedName>
        <fullName evidence="1">Uncharacterized protein</fullName>
    </submittedName>
</protein>
<dbReference type="InterPro" id="IPR041055">
    <property type="entry name" value="Kinase-PolyVal"/>
</dbReference>
<reference evidence="1 2" key="1">
    <citation type="submission" date="2016-10" db="EMBL/GenBank/DDBJ databases">
        <authorList>
            <person name="Varghese N."/>
            <person name="Submissions S."/>
        </authorList>
    </citation>
    <scope>NUCLEOTIDE SEQUENCE [LARGE SCALE GENOMIC DNA]</scope>
    <source>
        <strain evidence="1 2">DSM 11449</strain>
    </source>
</reference>
<evidence type="ECO:0000313" key="1">
    <source>
        <dbReference type="EMBL" id="SDW70265.1"/>
    </source>
</evidence>
<accession>A0A1H2VPJ6</accession>
<sequence>MNKNELKDVLCGASQVSYGTPIQAIARYLKRSESSSHKSEKSKSIKEEETKRLCQWIEEHNFWYTPIDISSFISAGAEQRVYLEGEKDVLKLNDGIYYATWLDYLYNLLLNNYFFPDTAYELLGFYREDKTLYAVVRQSFVKENEPTSLEKVKAYLKNNGFETIRNNDYRNPELGIILEDLHDENVLTKDGILFFIDTVFYLENDFWND</sequence>
<keyword evidence="2" id="KW-1185">Reference proteome</keyword>
<dbReference type="AlphaFoldDB" id="A0A1H2VPJ6"/>
<dbReference type="GeneID" id="85016824"/>
<dbReference type="EMBL" id="FNND01000003">
    <property type="protein sequence ID" value="SDW70265.1"/>
    <property type="molecule type" value="Genomic_DNA"/>
</dbReference>
<name>A0A1H2VPJ6_9FLAO</name>
<dbReference type="OrthoDB" id="1079625at2"/>
<gene>
    <name evidence="1" type="ORF">SAMN05444420_103248</name>
</gene>
<proteinExistence type="predicted"/>
<comment type="caution">
    <text evidence="1">The sequence shown here is derived from an EMBL/GenBank/DDBJ whole genome shotgun (WGS) entry which is preliminary data.</text>
</comment>